<dbReference type="PANTHER" id="PTHR10075">
    <property type="entry name" value="BASIGIN RELATED"/>
    <property type="match status" value="1"/>
</dbReference>
<reference evidence="13 15" key="10">
    <citation type="journal article" date="2007" name="Science">
        <title>Sequence finishing and mapping of Drosophila melanogaster heterochromatin.</title>
        <authorList>
            <person name="Hoskins R.A."/>
            <person name="Carlson J.W."/>
            <person name="Kennedy C."/>
            <person name="Acevedo D."/>
            <person name="Evans-Holm M."/>
            <person name="Frise E."/>
            <person name="Wan K.H."/>
            <person name="Park S."/>
            <person name="Mendez-Lago M."/>
            <person name="Rossi F."/>
            <person name="Villasante A."/>
            <person name="Dimitri P."/>
            <person name="Karpen G.H."/>
            <person name="Celniker S.E."/>
        </authorList>
    </citation>
    <scope>NUCLEOTIDE SEQUENCE [LARGE SCALE GENOMIC DNA]</scope>
    <source>
        <strain evidence="15">Berkeley</strain>
    </source>
</reference>
<dbReference type="GeneID" id="42103"/>
<evidence type="ECO:0000256" key="2">
    <source>
        <dbReference type="ARBA" id="ARBA00022692"/>
    </source>
</evidence>
<dbReference type="FunFam" id="2.60.40.10:FF:000333">
    <property type="entry name" value="Down syndrome cell adhesion molecule"/>
    <property type="match status" value="1"/>
</dbReference>
<evidence type="ECO:0000259" key="10">
    <source>
        <dbReference type="PROSITE" id="PS50835"/>
    </source>
</evidence>
<reference evidence="15" key="2">
    <citation type="journal article" date="2002" name="Genome Biol.">
        <title>Finishing a whole-genome shotgun: release 3 of the Drosophila melanogaster euchromatic genome sequence.</title>
        <authorList>
            <person name="Celniker S.E."/>
            <person name="Wheeler D.A."/>
            <person name="Kronmiller B."/>
            <person name="Carlson J.W."/>
            <person name="Halpern A."/>
            <person name="Patel S."/>
            <person name="Adams M."/>
            <person name="Champe M."/>
            <person name="Dugan S.P."/>
            <person name="Frise E."/>
            <person name="Hodgson A."/>
            <person name="George R.A."/>
            <person name="Hoskins R.A."/>
            <person name="Laverty T."/>
            <person name="Muzny D.M."/>
            <person name="Nelson C.R."/>
            <person name="Pacleb J.M."/>
            <person name="Park S."/>
            <person name="Pfeiffer B.D."/>
            <person name="Richards S."/>
            <person name="Sodergren E.J."/>
            <person name="Svirskas R."/>
            <person name="Tabor P.E."/>
            <person name="Wan K."/>
            <person name="Stapleton M."/>
            <person name="Sutton G.G."/>
            <person name="Venter C."/>
            <person name="Weinstock G."/>
            <person name="Scherer S.E."/>
            <person name="Myers E.W."/>
            <person name="Gibbs R.A."/>
            <person name="Rubin G.M."/>
        </authorList>
    </citation>
    <scope>NUCLEOTIDE SEQUENCE [LARGE SCALE GENOMIC DNA]</scope>
    <source>
        <strain evidence="15">Berkeley</strain>
    </source>
</reference>
<proteinExistence type="evidence at transcript level"/>
<dbReference type="FunFam" id="2.60.40.10:FF:001614">
    <property type="entry name" value="Down syndrome cell adhesion molecule 3, isoform C"/>
    <property type="match status" value="1"/>
</dbReference>
<keyword evidence="8" id="KW-1015">Disulfide bond</keyword>
<dbReference type="SUPFAM" id="SSF48726">
    <property type="entry name" value="Immunoglobulin"/>
    <property type="match status" value="9"/>
</dbReference>
<evidence type="ECO:0000313" key="15">
    <source>
        <dbReference type="Proteomes" id="UP000000803"/>
    </source>
</evidence>
<dbReference type="FunFam" id="2.60.40.10:FF:000104">
    <property type="entry name" value="Down syndrome cell adhesion molecule b"/>
    <property type="match status" value="1"/>
</dbReference>
<feature type="domain" description="Ig-like" evidence="10">
    <location>
        <begin position="38"/>
        <end position="131"/>
    </location>
</feature>
<dbReference type="InterPro" id="IPR003598">
    <property type="entry name" value="Ig_sub2"/>
</dbReference>
<accession>Q6IDE9</accession>
<reference evidence="13" key="8">
    <citation type="submission" date="2006-08" db="EMBL/GenBank/DDBJ databases">
        <authorList>
            <person name="Celniker S."/>
            <person name="Carlson J."/>
            <person name="Wan K."/>
            <person name="Frise E."/>
            <person name="Hoskins R."/>
            <person name="Park S."/>
            <person name="Svirskas R."/>
            <person name="Rubin G."/>
        </authorList>
    </citation>
    <scope>NUCLEOTIDE SEQUENCE</scope>
</reference>
<reference evidence="13" key="12">
    <citation type="journal article" date="2015" name="G3 (Bethesda)">
        <title>Gene Model Annotations for Drosophila melanogaster: The Rule-Benders.</title>
        <authorList>
            <consortium name="FlyBase Consortium"/>
            <person name="Crosby M.A."/>
            <person name="Gramates L.S."/>
            <person name="Dos Santos G."/>
            <person name="Matthews B.B."/>
            <person name="St Pierre S.E."/>
            <person name="Zhou P."/>
            <person name="Schroeder A.J."/>
            <person name="Falls K."/>
            <person name="Emmert D.B."/>
            <person name="Russo S.M."/>
            <person name="Gelbart W.M."/>
            <person name="null"/>
        </authorList>
    </citation>
    <scope>NUCLEOTIDE SEQUENCE</scope>
</reference>
<dbReference type="CDD" id="cd20956">
    <property type="entry name" value="IgI_4_Dscam"/>
    <property type="match status" value="1"/>
</dbReference>
<keyword evidence="5" id="KW-0130">Cell adhesion</keyword>
<reference evidence="13 15" key="9">
    <citation type="journal article" date="2007" name="Science">
        <title>The Release 5.1 annotation of Drosophila melanogaster heterochromatin.</title>
        <authorList>
            <person name="Smith C.D."/>
            <person name="Shu S."/>
            <person name="Mungall C.J."/>
            <person name="Karpen G.H."/>
        </authorList>
    </citation>
    <scope>NUCLEOTIDE SEQUENCE [LARGE SCALE GENOMIC DNA]</scope>
    <source>
        <strain evidence="15">Berkeley</strain>
    </source>
</reference>
<dbReference type="Bgee" id="FBgn0261046">
    <property type="expression patterns" value="Expressed in distal medullary amacrine neuron Dm1-5 (Drosophila) in insect head and 101 other cell types or tissues"/>
</dbReference>
<dbReference type="BioGRID-ORCS" id="42103">
    <property type="hits" value="0 hits in 3 CRISPR screens"/>
</dbReference>
<feature type="domain" description="Ig-like" evidence="10">
    <location>
        <begin position="633"/>
        <end position="723"/>
    </location>
</feature>
<reference evidence="13" key="14">
    <citation type="submission" date="2023-12" db="EMBL/GenBank/DDBJ databases">
        <authorList>
            <consortium name="FlyBase"/>
        </authorList>
    </citation>
    <scope>NUCLEOTIDE SEQUENCE</scope>
</reference>
<dbReference type="UCSC" id="CG31190-RD">
    <property type="organism name" value="d. melanogaster"/>
</dbReference>
<feature type="domain" description="Ig-like" evidence="10">
    <location>
        <begin position="341"/>
        <end position="433"/>
    </location>
</feature>
<protein>
    <submittedName>
        <fullName evidence="13">Down syndrome cell adhesion molecule 3, isoform D</fullName>
    </submittedName>
    <submittedName>
        <fullName evidence="12">LP21844p</fullName>
    </submittedName>
</protein>
<evidence type="ECO:0000256" key="1">
    <source>
        <dbReference type="ARBA" id="ARBA00004479"/>
    </source>
</evidence>
<dbReference type="PROSITE" id="PS50835">
    <property type="entry name" value="IG_LIKE"/>
    <property type="match status" value="8"/>
</dbReference>
<dbReference type="SMR" id="Q6IDE9"/>
<evidence type="ECO:0000259" key="11">
    <source>
        <dbReference type="PROSITE" id="PS50853"/>
    </source>
</evidence>
<keyword evidence="6" id="KW-1133">Transmembrane helix</keyword>
<evidence type="ECO:0000313" key="14">
    <source>
        <dbReference type="FlyBase" id="FBgn0261046"/>
    </source>
</evidence>
<reference evidence="13" key="13">
    <citation type="journal article" date="2015" name="Genome Res.">
        <title>The Release 6 reference sequence of the Drosophila melanogaster genome.</title>
        <authorList>
            <person name="Hoskins R.A."/>
            <person name="Carlson J.W."/>
            <person name="Wan K.H."/>
            <person name="Park S."/>
            <person name="Mendez I."/>
            <person name="Galle S.E."/>
            <person name="Booth B.W."/>
            <person name="Pfeiffer B.D."/>
            <person name="George R.A."/>
            <person name="Svirskas R."/>
            <person name="Krzywinski M."/>
            <person name="Schein J."/>
            <person name="Accardo M.C."/>
            <person name="Damia E."/>
            <person name="Messina G."/>
            <person name="Mendez-Lago M."/>
            <person name="de Pablos B."/>
            <person name="Demakova O.V."/>
            <person name="Andreyeva E.N."/>
            <person name="Boldyreva L.V."/>
            <person name="Marra M."/>
            <person name="Carvalho A.B."/>
            <person name="Dimitri P."/>
            <person name="Villasante A."/>
            <person name="Zhimulev I.F."/>
            <person name="Rubin G.M."/>
            <person name="Karpen G.H."/>
            <person name="Celniker S.E."/>
        </authorList>
    </citation>
    <scope>NUCLEOTIDE SEQUENCE</scope>
</reference>
<dbReference type="RefSeq" id="NP_001097826.1">
    <property type="nucleotide sequence ID" value="NM_001104356.2"/>
</dbReference>
<feature type="domain" description="Ig-like" evidence="10">
    <location>
        <begin position="539"/>
        <end position="629"/>
    </location>
</feature>
<feature type="domain" description="Fibronectin type-III" evidence="11">
    <location>
        <begin position="919"/>
        <end position="1006"/>
    </location>
</feature>
<reference evidence="15" key="3">
    <citation type="journal article" date="2002" name="Genome Biol.">
        <title>Annotation of the Drosophila melanogaster euchromatic genome: a systematic review.</title>
        <authorList>
            <person name="Misra S."/>
            <person name="Crosby M.A."/>
            <person name="Mungall C.J."/>
            <person name="Matthews B.B."/>
            <person name="Campbell K.S."/>
            <person name="Hradecky P."/>
            <person name="Huang Y."/>
            <person name="Kaminker J.S."/>
            <person name="Millburn G.H."/>
            <person name="Prochnik S.E."/>
            <person name="Smith C.D."/>
            <person name="Tupy J.L."/>
            <person name="Whitfied E.J."/>
            <person name="Bayraktaroglu L."/>
            <person name="Berman B.P."/>
            <person name="Bettencourt B.R."/>
            <person name="Celniker S.E."/>
            <person name="de Grey A.D."/>
            <person name="Drysdale R.A."/>
            <person name="Harris N.L."/>
            <person name="Richter J."/>
            <person name="Russo S."/>
            <person name="Schroeder A.J."/>
            <person name="Shu S.Q."/>
            <person name="Stapleton M."/>
            <person name="Yamada C."/>
            <person name="Ashburner M."/>
            <person name="Gelbart W.M."/>
            <person name="Rubin G.M."/>
            <person name="Lewis S.E."/>
        </authorList>
    </citation>
    <scope>GENOME REANNOTATION</scope>
    <source>
        <strain evidence="15">Berkeley</strain>
    </source>
</reference>
<evidence type="ECO:0000256" key="3">
    <source>
        <dbReference type="ARBA" id="ARBA00022729"/>
    </source>
</evidence>
<evidence type="ECO:0000313" key="13">
    <source>
        <dbReference type="EMBL" id="ABW08697.1"/>
    </source>
</evidence>
<dbReference type="FunFam" id="2.60.40.10:FF:001929">
    <property type="entry name" value="Down syndrome cell adhesion molecule 3, isoform C"/>
    <property type="match status" value="1"/>
</dbReference>
<dbReference type="GO" id="GO:0007156">
    <property type="term" value="P:homophilic cell adhesion via plasma membrane adhesion molecules"/>
    <property type="evidence" value="ECO:0000305"/>
    <property type="project" value="FlyBase"/>
</dbReference>
<reference evidence="13 15" key="5">
    <citation type="journal article" date="2002" name="Genome Biol.">
        <title>Heterochromatic sequences in a Drosophila whole-genome shotgun assembly.</title>
        <authorList>
            <person name="Hoskins R.A."/>
            <person name="Smith C.D."/>
            <person name="Carlson J.W."/>
            <person name="Carvalho A.B."/>
            <person name="Halpern A."/>
            <person name="Kaminker J.S."/>
            <person name="Kennedy C."/>
            <person name="Mungall C.J."/>
            <person name="Sullivan B.A."/>
            <person name="Sutton G.G."/>
            <person name="Yasuhara J.C."/>
            <person name="Wakimoto B.T."/>
            <person name="Myers E.W."/>
            <person name="Celniker S.E."/>
            <person name="Rubin G.M."/>
            <person name="Karpen G.H."/>
        </authorList>
    </citation>
    <scope>NUCLEOTIDE SEQUENCE [LARGE SCALE GENOMIC DNA]</scope>
    <source>
        <strain evidence="15">Berkeley</strain>
    </source>
</reference>
<feature type="domain" description="Ig-like" evidence="10">
    <location>
        <begin position="728"/>
        <end position="814"/>
    </location>
</feature>
<evidence type="ECO:0000256" key="4">
    <source>
        <dbReference type="ARBA" id="ARBA00022737"/>
    </source>
</evidence>
<dbReference type="PROSITE" id="PS50853">
    <property type="entry name" value="FN3"/>
    <property type="match status" value="1"/>
</dbReference>
<dbReference type="InterPro" id="IPR013783">
    <property type="entry name" value="Ig-like_fold"/>
</dbReference>
<dbReference type="SMART" id="SM00409">
    <property type="entry name" value="IG"/>
    <property type="match status" value="9"/>
</dbReference>
<reference evidence="13" key="15">
    <citation type="submission" date="2024-06" db="EMBL/GenBank/DDBJ databases">
        <title>Drosophila melanogaster release 4 sequence.</title>
        <authorList>
            <consortium name="Berkeley Drosophila Genome Project"/>
            <person name="Celniker S."/>
            <person name="Carlson J."/>
            <person name="Wan K."/>
            <person name="Pfeiffer B."/>
            <person name="Frise E."/>
            <person name="George R."/>
            <person name="Hoskins R."/>
            <person name="Stapleton M."/>
            <person name="Pacleb J."/>
            <person name="Park S."/>
            <person name="Svirskas R."/>
            <person name="Smith E."/>
            <person name="Yu C."/>
            <person name="Rubin G."/>
        </authorList>
    </citation>
    <scope>NUCLEOTIDE SEQUENCE</scope>
</reference>
<dbReference type="PANTHER" id="PTHR10075:SF100">
    <property type="entry name" value="FASCICLIN-2"/>
    <property type="match status" value="1"/>
</dbReference>
<dbReference type="InterPro" id="IPR036179">
    <property type="entry name" value="Ig-like_dom_sf"/>
</dbReference>
<reference evidence="13" key="11">
    <citation type="journal article" date="2015" name="G3 (Bethesda)">
        <title>Gene Model Annotations for Drosophila melanogaster: Impact of High-Throughput Data.</title>
        <authorList>
            <consortium name="FlyBase Consortium"/>
            <person name="Matthews B.B."/>
            <person name="Dos Santos G."/>
            <person name="Crosby M.A."/>
            <person name="Emmert D.B."/>
            <person name="St Pierre S.E."/>
            <person name="Gramates L.S."/>
            <person name="Zhou P."/>
            <person name="Schroeder A.J."/>
            <person name="Falls K."/>
            <person name="Strelets V."/>
            <person name="Russo S.M."/>
            <person name="Gelbart W.M."/>
            <person name="null"/>
        </authorList>
    </citation>
    <scope>NUCLEOTIDE SEQUENCE</scope>
</reference>
<dbReference type="Pfam" id="PF07679">
    <property type="entry name" value="I-set"/>
    <property type="match status" value="5"/>
</dbReference>
<dbReference type="SMART" id="SM00408">
    <property type="entry name" value="IGc2"/>
    <property type="match status" value="8"/>
</dbReference>
<dbReference type="CTD" id="42103"/>
<dbReference type="DNASU" id="42103"/>
<comment type="subcellular location">
    <subcellularLocation>
        <location evidence="1">Membrane</location>
        <topology evidence="1">Single-pass type I membrane protein</topology>
    </subcellularLocation>
</comment>
<gene>
    <name evidence="13 14" type="primary">Dscam3</name>
    <name evidence="13" type="synonym">CG12536</name>
    <name evidence="13" type="synonym">CG8106</name>
    <name evidence="13" type="synonym">CT33960</name>
    <name evidence="13" type="synonym">Dmel\CG31190</name>
    <name evidence="13" type="synonym">DSCAM</name>
    <name evidence="13" type="synonym">Dscam-like</name>
    <name evidence="13 14" type="ORF">CG31190</name>
    <name evidence="13" type="ORF">Dmel_CG31190</name>
</gene>
<dbReference type="GO" id="GO:0048812">
    <property type="term" value="P:neuron projection morphogenesis"/>
    <property type="evidence" value="ECO:0007669"/>
    <property type="project" value="UniProtKB-ARBA"/>
</dbReference>
<dbReference type="FunFam" id="2.60.40.10:FF:000719">
    <property type="entry name" value="nephrin isoform X1"/>
    <property type="match status" value="1"/>
</dbReference>
<dbReference type="Proteomes" id="UP000000803">
    <property type="component" value="Chromosome 3R"/>
</dbReference>
<dbReference type="HOGENOM" id="CLU_001038_1_1_1"/>
<reference evidence="13 15" key="7">
    <citation type="journal article" date="2005" name="PLoS Comput. Biol.">
        <title>Combined evidence annotation of transposable elements in genome sequences.</title>
        <authorList>
            <person name="Quesneville H."/>
            <person name="Bergman C.M."/>
            <person name="Andrieu O."/>
            <person name="Autard D."/>
            <person name="Nouaud D."/>
            <person name="Ashburner M."/>
            <person name="Anxolabehere D."/>
        </authorList>
    </citation>
    <scope>NUCLEOTIDE SEQUENCE [LARGE SCALE GENOMIC DNA]</scope>
    <source>
        <strain evidence="15">Berkeley</strain>
    </source>
</reference>
<keyword evidence="3" id="KW-0732">Signal</keyword>
<feature type="domain" description="Ig-like" evidence="10">
    <location>
        <begin position="439"/>
        <end position="535"/>
    </location>
</feature>
<evidence type="ECO:0000256" key="6">
    <source>
        <dbReference type="ARBA" id="ARBA00022989"/>
    </source>
</evidence>
<dbReference type="InterPro" id="IPR036116">
    <property type="entry name" value="FN3_sf"/>
</dbReference>
<dbReference type="Gene3D" id="2.60.40.10">
    <property type="entry name" value="Immunoglobulins"/>
    <property type="match status" value="10"/>
</dbReference>
<feature type="domain" description="Ig-like" evidence="10">
    <location>
        <begin position="246"/>
        <end position="336"/>
    </location>
</feature>
<dbReference type="EMBL" id="BT014656">
    <property type="protein sequence ID" value="AAT27280.1"/>
    <property type="molecule type" value="mRNA"/>
</dbReference>
<reference evidence="12" key="6">
    <citation type="submission" date="2004-05" db="EMBL/GenBank/DDBJ databases">
        <authorList>
            <person name="Stapleton M."/>
            <person name="Carlson J."/>
            <person name="Chavez C."/>
            <person name="Frise E."/>
            <person name="George R."/>
            <person name="Pacleb J."/>
            <person name="Park S."/>
            <person name="Wan K."/>
            <person name="Yu C."/>
            <person name="Rubin G.M."/>
            <person name="Celniker S."/>
        </authorList>
    </citation>
    <scope>NUCLEOTIDE SEQUENCE</scope>
    <source>
        <strain evidence="12">Berkeley</strain>
    </source>
</reference>
<feature type="domain" description="Ig-like" evidence="10">
    <location>
        <begin position="818"/>
        <end position="900"/>
    </location>
</feature>
<dbReference type="OrthoDB" id="6429135at2759"/>
<keyword evidence="7" id="KW-0472">Membrane</keyword>
<dbReference type="FunFam" id="2.60.40.10:FF:001604">
    <property type="entry name" value="Down syndrome cell adhesion molecule 3, isoform C"/>
    <property type="match status" value="1"/>
</dbReference>
<dbReference type="GO" id="GO:0042802">
    <property type="term" value="F:identical protein binding"/>
    <property type="evidence" value="ECO:0000353"/>
    <property type="project" value="FlyBase"/>
</dbReference>
<dbReference type="FunFam" id="2.60.40.10:FF:000017">
    <property type="entry name" value="Down syndrome cell adhesion molecule b"/>
    <property type="match status" value="1"/>
</dbReference>
<name>Q6IDE9_DROME</name>
<dbReference type="FunFam" id="2.60.40.10:FF:001637">
    <property type="entry name" value="Down syndrome cell adhesion molecule 3, isoform C"/>
    <property type="match status" value="1"/>
</dbReference>
<dbReference type="Pfam" id="PF13927">
    <property type="entry name" value="Ig_3"/>
    <property type="match status" value="2"/>
</dbReference>
<dbReference type="SUPFAM" id="SSF49265">
    <property type="entry name" value="Fibronectin type III"/>
    <property type="match status" value="1"/>
</dbReference>
<keyword evidence="15" id="KW-1185">Reference proteome</keyword>
<dbReference type="EMBL" id="AE014297">
    <property type="protein sequence ID" value="ABW08697.1"/>
    <property type="molecule type" value="Genomic_DNA"/>
</dbReference>
<dbReference type="VEuPathDB" id="VectorBase:FBgn0261046"/>
<evidence type="ECO:0000256" key="9">
    <source>
        <dbReference type="ARBA" id="ARBA00023319"/>
    </source>
</evidence>
<evidence type="ECO:0000256" key="7">
    <source>
        <dbReference type="ARBA" id="ARBA00023136"/>
    </source>
</evidence>
<sequence>MSLLEPPCLVLEKALLLGALLLAVLATPLLATSGLRVPTFLLEPAPRLLFGNDTGAQVTCTAHGSPPPLVTWVLRDGSLATQVPGLRKISGNGTLHFPPFLAQYYRTDVHEATYRCRASNEAGTVLSRNVQVHAVVRRQFHVHVENTEVYLGNSALIKCAIPEYVRPYVRVASWHRGEEILLPDLSDVAGRYVVLAASGDLYVRSVRSEDGLMKFSCLVTNTLNGERQRSDAVMLQVKELSKNLAPRTTQKPVMEIHVERGNDVHLPCNIQGNPFPIFTWYRVSDSAALYPIPSSQRVILSRTLLLIKNADERDAGKWICQASNQFGEQRIEIRLSVNSYVSVHILPQVQIVNSGGTANFNCTTTGSAIDAIDWLHNGKPLQANNALTTGRDNIRFLSKSSLLVQNVGRRDRGVYQCLVENQRASAQAMAELKLGDTVPELIYTFIEQNVRPGPLISLKCSASGSPPPQFAWLLDSQPIMDVSLHHRFAIGQFVDMSGDVISHLNISHVRPDDGGLYKCVASNSMGSVQHSARLNVYGPPYVRAIGPIKAVAGEDIIVHCPFAGYPVEQIRWEKAHQELTTSNHYELASVADGGQLVIKNVEPGRDQGIYTCIVRSRAGEEARRDMQLNVNSPPVIEPFKFPKNLQEGGRAQITCAVSSGDMPIYFSWKKDDSSIPSSLQITEKKEEFYSLLVFKDISARHSGKYTCYASNAAAKVNYTAELQVRVAPRWRYEPMDTAIMLGNTISINCEAEGYPIPTITWFKGQGKGSKDFKPLSMRNHSLLLNLATDNDEGYYMCQATNEIGAGLKKTIRINVNEPARFEQSARNISSRRNDPVTLDCHAKGDEPITIGWTQNNGRIDLNNFRFSIAEMKTEKGVDSQLTIGHSDRHDSGVYRCIAENPYGRAEQIIFLAVQERPDTPSHLEIFEVGSRTVKLSWRRPFDGNSPVLSYLVQYQALKYLQSHGSLAAAGGDWNGHVINVSLPSTSISRRYVFMLEIFLASQSATL</sequence>
<reference evidence="15" key="4">
    <citation type="journal article" date="2002" name="Genome Biol.">
        <title>The transposable elements of the Drosophila melanogaster euchromatin: a genomics perspective.</title>
        <authorList>
            <person name="Kaminker J.S."/>
            <person name="Bergman C.M."/>
            <person name="Kronmiller B."/>
            <person name="Carlson J."/>
            <person name="Svirskas R."/>
            <person name="Patel S."/>
            <person name="Frise E."/>
            <person name="Wheeler D.A."/>
            <person name="Lewis S.E."/>
            <person name="Rubin G.M."/>
            <person name="Ashburner M."/>
            <person name="Celniker S.E."/>
        </authorList>
    </citation>
    <scope>NUCLEOTIDE SEQUENCE [LARGE SCALE GENOMIC DNA]</scope>
    <source>
        <strain evidence="15">Berkeley</strain>
    </source>
</reference>
<dbReference type="InterPro" id="IPR003961">
    <property type="entry name" value="FN3_dom"/>
</dbReference>
<evidence type="ECO:0000256" key="8">
    <source>
        <dbReference type="ARBA" id="ARBA00023157"/>
    </source>
</evidence>
<dbReference type="ExpressionAtlas" id="Q6IDE9">
    <property type="expression patterns" value="baseline and differential"/>
</dbReference>
<reference evidence="13 15" key="1">
    <citation type="journal article" date="2000" name="Science">
        <title>The genome sequence of Drosophila melanogaster.</title>
        <authorList>
            <person name="Adams M.D."/>
            <person name="Celniker S.E."/>
            <person name="Holt R.A."/>
            <person name="Evans C.A."/>
            <person name="Gocayne J.D."/>
            <person name="Amanatides P.G."/>
            <person name="Scherer S.E."/>
            <person name="Li P.W."/>
            <person name="Hoskins R.A."/>
            <person name="Galle R.F."/>
            <person name="George R.A."/>
            <person name="Lewis S.E."/>
            <person name="Richards S."/>
            <person name="Ashburner M."/>
            <person name="Henderson S.N."/>
            <person name="Sutton G.G."/>
            <person name="Wortman J.R."/>
            <person name="Yandell M.D."/>
            <person name="Zhang Q."/>
            <person name="Chen L.X."/>
            <person name="Brandon R.C."/>
            <person name="Rogers Y.H."/>
            <person name="Blazej R.G."/>
            <person name="Champe M."/>
            <person name="Pfeiffer B.D."/>
            <person name="Wan K.H."/>
            <person name="Doyle C."/>
            <person name="Baxter E.G."/>
            <person name="Helt G."/>
            <person name="Nelson C.R."/>
            <person name="Gabor G.L."/>
            <person name="Abril J.F."/>
            <person name="Agbayani A."/>
            <person name="An H.J."/>
            <person name="Andrews-Pfannkoch C."/>
            <person name="Baldwin D."/>
            <person name="Ballew R.M."/>
            <person name="Basu A."/>
            <person name="Baxendale J."/>
            <person name="Bayraktaroglu L."/>
            <person name="Beasley E.M."/>
            <person name="Beeson K.Y."/>
            <person name="Benos P.V."/>
            <person name="Berman B.P."/>
            <person name="Bhandari D."/>
            <person name="Bolshakov S."/>
            <person name="Borkova D."/>
            <person name="Botchan M.R."/>
            <person name="Bouck J."/>
            <person name="Brokstein P."/>
            <person name="Brottier P."/>
            <person name="Burtis K.C."/>
            <person name="Busam D.A."/>
            <person name="Butler H."/>
            <person name="Cadieu E."/>
            <person name="Center A."/>
            <person name="Chandra I."/>
            <person name="Cherry J.M."/>
            <person name="Cawley S."/>
            <person name="Dahlke C."/>
            <person name="Davenport L.B."/>
            <person name="Davies P."/>
            <person name="de Pablos B."/>
            <person name="Delcher A."/>
            <person name="Deng Z."/>
            <person name="Mays A.D."/>
            <person name="Dew I."/>
            <person name="Dietz S.M."/>
            <person name="Dodson K."/>
            <person name="Doup L.E."/>
            <person name="Downes M."/>
            <person name="Dugan-Rocha S."/>
            <person name="Dunkov B.C."/>
            <person name="Dunn P."/>
            <person name="Durbin K.J."/>
            <person name="Evangelista C.C."/>
            <person name="Ferraz C."/>
            <person name="Ferriera S."/>
            <person name="Fleischmann W."/>
            <person name="Fosler C."/>
            <person name="Gabrielian A.E."/>
            <person name="Garg N.S."/>
            <person name="Gelbart W.M."/>
            <person name="Glasser K."/>
            <person name="Glodek A."/>
            <person name="Gong F."/>
            <person name="Gorrell J.H."/>
            <person name="Gu Z."/>
            <person name="Guan P."/>
            <person name="Harris M."/>
            <person name="Harris N.L."/>
            <person name="Harvey D."/>
            <person name="Heiman T.J."/>
            <person name="Hernandez J.R."/>
            <person name="Houck J."/>
            <person name="Hostin D."/>
            <person name="Houston K.A."/>
            <person name="Howland T.J."/>
            <person name="Wei M.H."/>
            <person name="Ibegwam C."/>
            <person name="Jalali M."/>
            <person name="Kalush F."/>
            <person name="Karpen G.H."/>
            <person name="Ke Z."/>
            <person name="Kennison J.A."/>
            <person name="Ketchum K.A."/>
            <person name="Kimmel B.E."/>
            <person name="Kodira C.D."/>
            <person name="Kraft C."/>
            <person name="Kravitz S."/>
            <person name="Kulp D."/>
            <person name="Lai Z."/>
            <person name="Lasko P."/>
            <person name="Lei Y."/>
            <person name="Levitsky A.A."/>
            <person name="Li J."/>
            <person name="Li Z."/>
            <person name="Liang Y."/>
            <person name="Lin X."/>
            <person name="Liu X."/>
            <person name="Mattei B."/>
            <person name="McIntosh T.C."/>
            <person name="McLeod M.P."/>
            <person name="McPherson D."/>
            <person name="Merkulov G."/>
            <person name="Milshina N.V."/>
            <person name="Mobarry C."/>
            <person name="Morris J."/>
            <person name="Moshrefi A."/>
            <person name="Mount S.M."/>
            <person name="Moy M."/>
            <person name="Murphy B."/>
            <person name="Murphy L."/>
            <person name="Muzny D.M."/>
            <person name="Nelson D.L."/>
            <person name="Nelson D.R."/>
            <person name="Nelson K.A."/>
            <person name="Nixon K."/>
            <person name="Nusskern D.R."/>
            <person name="Pacleb J.M."/>
            <person name="Palazzolo M."/>
            <person name="Pittman G.S."/>
            <person name="Pan S."/>
            <person name="Pollard J."/>
            <person name="Puri V."/>
            <person name="Reese M.G."/>
            <person name="Reinert K."/>
            <person name="Remington K."/>
            <person name="Saunders R.D."/>
            <person name="Scheeler F."/>
            <person name="Shen H."/>
            <person name="Shue B.C."/>
            <person name="Siden-Kiamos I."/>
            <person name="Simpson M."/>
            <person name="Skupski M.P."/>
            <person name="Smith T."/>
            <person name="Spier E."/>
            <person name="Spradling A.C."/>
            <person name="Stapleton M."/>
            <person name="Strong R."/>
            <person name="Sun E."/>
            <person name="Svirskas R."/>
            <person name="Tector C."/>
            <person name="Turner R."/>
            <person name="Venter E."/>
            <person name="Wang A.H."/>
            <person name="Wang X."/>
            <person name="Wang Z.Y."/>
            <person name="Wassarman D.A."/>
            <person name="Weinstock G.M."/>
            <person name="Weissenbach J."/>
            <person name="Williams S.M."/>
            <person name="WoodageT"/>
            <person name="Worley K.C."/>
            <person name="Wu D."/>
            <person name="Yang S."/>
            <person name="Yao Q.A."/>
            <person name="Ye J."/>
            <person name="Yeh R.F."/>
            <person name="Zaveri J.S."/>
            <person name="Zhan M."/>
            <person name="Zhang G."/>
            <person name="Zhao Q."/>
            <person name="Zheng L."/>
            <person name="Zheng X.H."/>
            <person name="Zhong F.N."/>
            <person name="Zhong W."/>
            <person name="Zhou X."/>
            <person name="Zhu S."/>
            <person name="Zhu X."/>
            <person name="Smith H.O."/>
            <person name="Gibbs R.A."/>
            <person name="Myers E.W."/>
            <person name="Rubin G.M."/>
            <person name="Venter J.C."/>
        </authorList>
    </citation>
    <scope>NUCLEOTIDE SEQUENCE [LARGE SCALE GENOMIC DNA]</scope>
    <source>
        <strain evidence="15">Berkeley</strain>
    </source>
</reference>
<organism evidence="12">
    <name type="scientific">Drosophila melanogaster</name>
    <name type="common">Fruit fly</name>
    <dbReference type="NCBI Taxonomy" id="7227"/>
    <lineage>
        <taxon>Eukaryota</taxon>
        <taxon>Metazoa</taxon>
        <taxon>Ecdysozoa</taxon>
        <taxon>Arthropoda</taxon>
        <taxon>Hexapoda</taxon>
        <taxon>Insecta</taxon>
        <taxon>Pterygota</taxon>
        <taxon>Neoptera</taxon>
        <taxon>Endopterygota</taxon>
        <taxon>Diptera</taxon>
        <taxon>Brachycera</taxon>
        <taxon>Muscomorpha</taxon>
        <taxon>Ephydroidea</taxon>
        <taxon>Drosophilidae</taxon>
        <taxon>Drosophila</taxon>
        <taxon>Sophophora</taxon>
    </lineage>
</organism>
<dbReference type="AlphaFoldDB" id="Q6IDE9"/>
<keyword evidence="4" id="KW-0677">Repeat</keyword>
<keyword evidence="9" id="KW-0393">Immunoglobulin domain</keyword>
<dbReference type="AGR" id="FB:FBgn0261046"/>
<dbReference type="GO" id="GO:0005886">
    <property type="term" value="C:plasma membrane"/>
    <property type="evidence" value="ECO:0000255"/>
    <property type="project" value="FlyBase"/>
</dbReference>
<dbReference type="InterPro" id="IPR013098">
    <property type="entry name" value="Ig_I-set"/>
</dbReference>
<dbReference type="CDD" id="cd00063">
    <property type="entry name" value="FN3"/>
    <property type="match status" value="1"/>
</dbReference>
<dbReference type="InterPro" id="IPR007110">
    <property type="entry name" value="Ig-like_dom"/>
</dbReference>
<dbReference type="InterPro" id="IPR003599">
    <property type="entry name" value="Ig_sub"/>
</dbReference>
<keyword evidence="2" id="KW-0812">Transmembrane</keyword>
<evidence type="ECO:0000256" key="5">
    <source>
        <dbReference type="ARBA" id="ARBA00022889"/>
    </source>
</evidence>
<dbReference type="FlyBase" id="FBgn0261046">
    <property type="gene designation" value="Dscam3"/>
</dbReference>
<evidence type="ECO:0000313" key="12">
    <source>
        <dbReference type="EMBL" id="AAT27280.1"/>
    </source>
</evidence>